<dbReference type="PANTHER" id="PTHR37984">
    <property type="entry name" value="PROTEIN CBG26694"/>
    <property type="match status" value="1"/>
</dbReference>
<dbReference type="Gene3D" id="3.10.10.10">
    <property type="entry name" value="HIV Type 1 Reverse Transcriptase, subunit A, domain 1"/>
    <property type="match status" value="1"/>
</dbReference>
<dbReference type="GO" id="GO:0016779">
    <property type="term" value="F:nucleotidyltransferase activity"/>
    <property type="evidence" value="ECO:0007669"/>
    <property type="project" value="UniProtKB-KW"/>
</dbReference>
<evidence type="ECO:0000256" key="1">
    <source>
        <dbReference type="ARBA" id="ARBA00022679"/>
    </source>
</evidence>
<keyword evidence="3" id="KW-0540">Nuclease</keyword>
<keyword evidence="9" id="KW-1185">Reference proteome</keyword>
<dbReference type="Gene3D" id="2.40.70.10">
    <property type="entry name" value="Acid Proteases"/>
    <property type="match status" value="1"/>
</dbReference>
<dbReference type="InterPro" id="IPR001995">
    <property type="entry name" value="Peptidase_A2_cat"/>
</dbReference>
<evidence type="ECO:0000256" key="5">
    <source>
        <dbReference type="ARBA" id="ARBA00022801"/>
    </source>
</evidence>
<dbReference type="AlphaFoldDB" id="A0A225WV21"/>
<keyword evidence="1" id="KW-0808">Transferase</keyword>
<evidence type="ECO:0000259" key="7">
    <source>
        <dbReference type="PROSITE" id="PS50175"/>
    </source>
</evidence>
<dbReference type="GO" id="GO:0004190">
    <property type="term" value="F:aspartic-type endopeptidase activity"/>
    <property type="evidence" value="ECO:0007669"/>
    <property type="project" value="InterPro"/>
</dbReference>
<dbReference type="PROSITE" id="PS00141">
    <property type="entry name" value="ASP_PROTEASE"/>
    <property type="match status" value="1"/>
</dbReference>
<gene>
    <name evidence="8" type="ORF">PHMEG_0004627</name>
</gene>
<dbReference type="GO" id="GO:0006508">
    <property type="term" value="P:proteolysis"/>
    <property type="evidence" value="ECO:0007669"/>
    <property type="project" value="InterPro"/>
</dbReference>
<reference evidence="9" key="1">
    <citation type="submission" date="2017-03" db="EMBL/GenBank/DDBJ databases">
        <title>Phytopthora megakarya and P. palmivora, two closely related causual agents of cacao black pod achieved similar genome size and gene model numbers by different mechanisms.</title>
        <authorList>
            <person name="Ali S."/>
            <person name="Shao J."/>
            <person name="Larry D.J."/>
            <person name="Kronmiller B."/>
            <person name="Shen D."/>
            <person name="Strem M.D."/>
            <person name="Melnick R.L."/>
            <person name="Guiltinan M.J."/>
            <person name="Tyler B.M."/>
            <person name="Meinhardt L.W."/>
            <person name="Bailey B.A."/>
        </authorList>
    </citation>
    <scope>NUCLEOTIDE SEQUENCE [LARGE SCALE GENOMIC DNA]</scope>
    <source>
        <strain evidence="9">zdho120</strain>
    </source>
</reference>
<proteinExistence type="predicted"/>
<sequence>MGREQKNEYVTYELVITPATVTAPAETAKVKIKRFRGESARDWLNLARKKQWTDEQKAPKPVASIEGDLEADVEGTAQDAVAGNKSFEQFFTDVGLLSVPHDFSDDLDNEVWRMAKRLDESVLKVSHRVKENNRMFTELSQDAEEIPEVQSCRYFKRGMPRAWQEKLAASGAILERFSELLLYFTRIEKAERQPAARDKNKSYKNQRKEKNQPHTAKKEKWCTFHKASSHNTNDCYTLKKKVAEEHKHVKILPQVKRKKTKQYSLIYKKSGAESESDKSSDEEMEFVDHGQEGKEKFKSAPLRITVWLRRGGDTFKALLDSGASKSIINKETLASNVKAGRRFIPASPTVFDTRNGSVTSNGTIVAQFLFPDLKTSTIITHRVEVINDSRDTMIIIRDIMNELGLILNFKDKSNRKTFFLIVCMVKWQPTILALLIKHQTLYDGHLGRLWFNDYDIPLSPVFKLMHVKPYPIARSLEGKAKTKIQQLVNADVLEQIYDSEMASSAFFLTNPDGSLRLLVDFRSLKCICDRARTPCREKGNTDASSQGKMHFHLRRQFRLLRTTFDKGKSPTHRIRFAFWKY</sequence>
<keyword evidence="5" id="KW-0378">Hydrolase</keyword>
<evidence type="ECO:0000256" key="2">
    <source>
        <dbReference type="ARBA" id="ARBA00022695"/>
    </source>
</evidence>
<evidence type="ECO:0000313" key="8">
    <source>
        <dbReference type="EMBL" id="OWZ20899.1"/>
    </source>
</evidence>
<keyword evidence="2" id="KW-0548">Nucleotidyltransferase</keyword>
<dbReference type="PROSITE" id="PS50175">
    <property type="entry name" value="ASP_PROT_RETROV"/>
    <property type="match status" value="1"/>
</dbReference>
<keyword evidence="4" id="KW-0255">Endonuclease</keyword>
<protein>
    <recommendedName>
        <fullName evidence="7">Peptidase A2 domain-containing protein</fullName>
    </recommendedName>
</protein>
<dbReference type="GO" id="GO:0004519">
    <property type="term" value="F:endonuclease activity"/>
    <property type="evidence" value="ECO:0007669"/>
    <property type="project" value="UniProtKB-KW"/>
</dbReference>
<dbReference type="EMBL" id="NBNE01000277">
    <property type="protein sequence ID" value="OWZ20899.1"/>
    <property type="molecule type" value="Genomic_DNA"/>
</dbReference>
<dbReference type="OrthoDB" id="129735at2759"/>
<feature type="domain" description="Peptidase A2" evidence="7">
    <location>
        <begin position="315"/>
        <end position="330"/>
    </location>
</feature>
<feature type="region of interest" description="Disordered" evidence="6">
    <location>
        <begin position="194"/>
        <end position="219"/>
    </location>
</feature>
<evidence type="ECO:0000256" key="3">
    <source>
        <dbReference type="ARBA" id="ARBA00022722"/>
    </source>
</evidence>
<dbReference type="InterPro" id="IPR021109">
    <property type="entry name" value="Peptidase_aspartic_dom_sf"/>
</dbReference>
<name>A0A225WV21_9STRA</name>
<dbReference type="SUPFAM" id="SSF50630">
    <property type="entry name" value="Acid proteases"/>
    <property type="match status" value="1"/>
</dbReference>
<accession>A0A225WV21</accession>
<dbReference type="InterPro" id="IPR050951">
    <property type="entry name" value="Retrovirus_Pol_polyprotein"/>
</dbReference>
<dbReference type="SUPFAM" id="SSF56672">
    <property type="entry name" value="DNA/RNA polymerases"/>
    <property type="match status" value="1"/>
</dbReference>
<evidence type="ECO:0000256" key="6">
    <source>
        <dbReference type="SAM" id="MobiDB-lite"/>
    </source>
</evidence>
<dbReference type="InterPro" id="IPR001969">
    <property type="entry name" value="Aspartic_peptidase_AS"/>
</dbReference>
<dbReference type="Proteomes" id="UP000198211">
    <property type="component" value="Unassembled WGS sequence"/>
</dbReference>
<evidence type="ECO:0000256" key="4">
    <source>
        <dbReference type="ARBA" id="ARBA00022759"/>
    </source>
</evidence>
<evidence type="ECO:0000313" key="9">
    <source>
        <dbReference type="Proteomes" id="UP000198211"/>
    </source>
</evidence>
<organism evidence="8 9">
    <name type="scientific">Phytophthora megakarya</name>
    <dbReference type="NCBI Taxonomy" id="4795"/>
    <lineage>
        <taxon>Eukaryota</taxon>
        <taxon>Sar</taxon>
        <taxon>Stramenopiles</taxon>
        <taxon>Oomycota</taxon>
        <taxon>Peronosporomycetes</taxon>
        <taxon>Peronosporales</taxon>
        <taxon>Peronosporaceae</taxon>
        <taxon>Phytophthora</taxon>
    </lineage>
</organism>
<dbReference type="PANTHER" id="PTHR37984:SF5">
    <property type="entry name" value="PROTEIN NYNRIN-LIKE"/>
    <property type="match status" value="1"/>
</dbReference>
<dbReference type="InterPro" id="IPR043502">
    <property type="entry name" value="DNA/RNA_pol_sf"/>
</dbReference>
<comment type="caution">
    <text evidence="8">The sequence shown here is derived from an EMBL/GenBank/DDBJ whole genome shotgun (WGS) entry which is preliminary data.</text>
</comment>